<dbReference type="EMBL" id="PNRF01000009">
    <property type="protein sequence ID" value="PMR77142.1"/>
    <property type="molecule type" value="Genomic_DNA"/>
</dbReference>
<dbReference type="Pfam" id="PF16868">
    <property type="entry name" value="NMT1_3"/>
    <property type="match status" value="1"/>
</dbReference>
<comment type="caution">
    <text evidence="2">The sequence shown here is derived from an EMBL/GenBank/DDBJ whole genome shotgun (WGS) entry which is preliminary data.</text>
</comment>
<dbReference type="AlphaFoldDB" id="A0A2N7U9P2"/>
<dbReference type="EMBL" id="PNRF01000017">
    <property type="protein sequence ID" value="PMR75788.1"/>
    <property type="molecule type" value="Genomic_DNA"/>
</dbReference>
<evidence type="ECO:0000313" key="1">
    <source>
        <dbReference type="EMBL" id="PMR75788.1"/>
    </source>
</evidence>
<sequence>MENHDRMVQIHGAAVETLPENFEYNSFLPWHPGAVRWFEEQGYDIPEDLRG</sequence>
<protein>
    <submittedName>
        <fullName evidence="2">C4-dicarboxylate ABC transporter substrate-binding protein</fullName>
    </submittedName>
</protein>
<dbReference type="Gene3D" id="3.40.190.10">
    <property type="entry name" value="Periplasmic binding protein-like II"/>
    <property type="match status" value="1"/>
</dbReference>
<reference evidence="2 3" key="1">
    <citation type="submission" date="2018-01" db="EMBL/GenBank/DDBJ databases">
        <title>Halomonas endophytica sp. nov., isolated from storage liquid in the stems of Populus euphratica.</title>
        <authorList>
            <person name="Chen C."/>
        </authorList>
    </citation>
    <scope>NUCLEOTIDE SEQUENCE [LARGE SCALE GENOMIC DNA]</scope>
    <source>
        <strain evidence="2 3">MC28</strain>
    </source>
</reference>
<proteinExistence type="predicted"/>
<keyword evidence="3" id="KW-1185">Reference proteome</keyword>
<dbReference type="SUPFAM" id="SSF53850">
    <property type="entry name" value="Periplasmic binding protein-like II"/>
    <property type="match status" value="1"/>
</dbReference>
<feature type="non-terminal residue" evidence="2">
    <location>
        <position position="1"/>
    </location>
</feature>
<organism evidence="2 3">
    <name type="scientific">Billgrantia endophytica</name>
    <dbReference type="NCBI Taxonomy" id="2033802"/>
    <lineage>
        <taxon>Bacteria</taxon>
        <taxon>Pseudomonadati</taxon>
        <taxon>Pseudomonadota</taxon>
        <taxon>Gammaproteobacteria</taxon>
        <taxon>Oceanospirillales</taxon>
        <taxon>Halomonadaceae</taxon>
        <taxon>Billgrantia</taxon>
    </lineage>
</organism>
<gene>
    <name evidence="2" type="ORF">C1H69_03825</name>
    <name evidence="1" type="ORF">C1H69_09165</name>
</gene>
<evidence type="ECO:0000313" key="3">
    <source>
        <dbReference type="Proteomes" id="UP000235803"/>
    </source>
</evidence>
<accession>A0A2N7U9P2</accession>
<dbReference type="InterPro" id="IPR011852">
    <property type="entry name" value="TRAP_TAXI"/>
</dbReference>
<dbReference type="Proteomes" id="UP000235803">
    <property type="component" value="Unassembled WGS sequence"/>
</dbReference>
<evidence type="ECO:0000313" key="2">
    <source>
        <dbReference type="EMBL" id="PMR77142.1"/>
    </source>
</evidence>
<dbReference type="RefSeq" id="WP_276308744.1">
    <property type="nucleotide sequence ID" value="NZ_PNRF01000009.1"/>
</dbReference>
<name>A0A2N7U9P2_9GAMM</name>